<dbReference type="RefSeq" id="WP_161811946.1">
    <property type="nucleotide sequence ID" value="NZ_BLJN01000002.1"/>
</dbReference>
<evidence type="ECO:0000313" key="1">
    <source>
        <dbReference type="EMBL" id="GFE80236.1"/>
    </source>
</evidence>
<evidence type="ECO:0000313" key="2">
    <source>
        <dbReference type="Proteomes" id="UP000445000"/>
    </source>
</evidence>
<organism evidence="1 2">
    <name type="scientific">Steroidobacter agaridevorans</name>
    <dbReference type="NCBI Taxonomy" id="2695856"/>
    <lineage>
        <taxon>Bacteria</taxon>
        <taxon>Pseudomonadati</taxon>
        <taxon>Pseudomonadota</taxon>
        <taxon>Gammaproteobacteria</taxon>
        <taxon>Steroidobacterales</taxon>
        <taxon>Steroidobacteraceae</taxon>
        <taxon>Steroidobacter</taxon>
    </lineage>
</organism>
<dbReference type="EMBL" id="BLJN01000002">
    <property type="protein sequence ID" value="GFE80236.1"/>
    <property type="molecule type" value="Genomic_DNA"/>
</dbReference>
<keyword evidence="2" id="KW-1185">Reference proteome</keyword>
<gene>
    <name evidence="1" type="ORF">GCM10011487_22360</name>
</gene>
<dbReference type="Proteomes" id="UP000445000">
    <property type="component" value="Unassembled WGS sequence"/>
</dbReference>
<accession>A0A829YC55</accession>
<name>A0A829YC55_9GAMM</name>
<proteinExistence type="predicted"/>
<comment type="caution">
    <text evidence="1">The sequence shown here is derived from an EMBL/GenBank/DDBJ whole genome shotgun (WGS) entry which is preliminary data.</text>
</comment>
<sequence length="84" mass="9337">MKRNSLTVEEALRLAEMAERNLAAFEATAPKTVKALGGRDALARRSQNCCLGPMPKLTVQEWCAMSEEYEDTREHGSVNRGSPR</sequence>
<reference evidence="2" key="1">
    <citation type="submission" date="2020-01" db="EMBL/GenBank/DDBJ databases">
        <title>'Steroidobacter agaridevorans' sp. nov., agar-degrading bacteria isolated from rhizosphere soils.</title>
        <authorList>
            <person name="Ikenaga M."/>
            <person name="Kataoka M."/>
            <person name="Murouchi A."/>
            <person name="Katsuragi S."/>
            <person name="Sakai M."/>
        </authorList>
    </citation>
    <scope>NUCLEOTIDE SEQUENCE [LARGE SCALE GENOMIC DNA]</scope>
    <source>
        <strain evidence="2">YU21-B</strain>
    </source>
</reference>
<protein>
    <submittedName>
        <fullName evidence="1">Uncharacterized protein</fullName>
    </submittedName>
</protein>
<dbReference type="AlphaFoldDB" id="A0A829YC55"/>